<reference evidence="2" key="1">
    <citation type="submission" date="2014-05" db="EMBL/GenBank/DDBJ databases">
        <authorList>
            <person name="Chronopoulou M."/>
        </authorList>
    </citation>
    <scope>NUCLEOTIDE SEQUENCE</scope>
    <source>
        <tissue evidence="2">Whole organism</tissue>
    </source>
</reference>
<organism evidence="2">
    <name type="scientific">Lepeophtheirus salmonis</name>
    <name type="common">Salmon louse</name>
    <name type="synonym">Caligus salmonis</name>
    <dbReference type="NCBI Taxonomy" id="72036"/>
    <lineage>
        <taxon>Eukaryota</taxon>
        <taxon>Metazoa</taxon>
        <taxon>Ecdysozoa</taxon>
        <taxon>Arthropoda</taxon>
        <taxon>Crustacea</taxon>
        <taxon>Multicrustacea</taxon>
        <taxon>Hexanauplia</taxon>
        <taxon>Copepoda</taxon>
        <taxon>Siphonostomatoida</taxon>
        <taxon>Caligidae</taxon>
        <taxon>Lepeophtheirus</taxon>
    </lineage>
</organism>
<feature type="region of interest" description="Disordered" evidence="1">
    <location>
        <begin position="1"/>
        <end position="37"/>
    </location>
</feature>
<evidence type="ECO:0000256" key="1">
    <source>
        <dbReference type="SAM" id="MobiDB-lite"/>
    </source>
</evidence>
<dbReference type="EMBL" id="HACA01026042">
    <property type="protein sequence ID" value="CDW43403.1"/>
    <property type="molecule type" value="Transcribed_RNA"/>
</dbReference>
<feature type="compositionally biased region" description="Basic and acidic residues" evidence="1">
    <location>
        <begin position="13"/>
        <end position="33"/>
    </location>
</feature>
<dbReference type="AlphaFoldDB" id="A0A0K2UYS2"/>
<name>A0A0K2UYS2_LEPSM</name>
<sequence>MLTFKASSLDSQKISRKEDAGTQEERKDREEHVSSFSSSSYCNHLLLKMHVNSLIILYLFVKYRGFLHVFLEH</sequence>
<evidence type="ECO:0000313" key="2">
    <source>
        <dbReference type="EMBL" id="CDW43403.1"/>
    </source>
</evidence>
<accession>A0A0K2UYS2</accession>
<protein>
    <submittedName>
        <fullName evidence="2">Uncharacterized protein</fullName>
    </submittedName>
</protein>
<proteinExistence type="predicted"/>
<feature type="compositionally biased region" description="Polar residues" evidence="1">
    <location>
        <begin position="1"/>
        <end position="12"/>
    </location>
</feature>